<sequence>MLRRQLAFSLICITSTIIATPGDDPSANGNWPTMPYWMMGGMPPTMPPIHQNLPQPAMGWPNPYMYAPFGQPVPFGFLQGQSPPLFYGEETPMIVDSAMGSNSAGIASSTPRTPPQDIAVAGPSRHREVPTVLRAWQESGTDRDNTPRPHWRSPSPRRSRLMQHDIDDTEEDNRRDRKGKRRATP</sequence>
<feature type="compositionally biased region" description="Basic residues" evidence="1">
    <location>
        <begin position="176"/>
        <end position="185"/>
    </location>
</feature>
<dbReference type="Proteomes" id="UP001175226">
    <property type="component" value="Unassembled WGS sequence"/>
</dbReference>
<dbReference type="AlphaFoldDB" id="A0AA39J1H3"/>
<protein>
    <recommendedName>
        <fullName evidence="5">Secreted protein</fullName>
    </recommendedName>
</protein>
<proteinExistence type="predicted"/>
<name>A0AA39J1H3_9AGAR</name>
<organism evidence="3 4">
    <name type="scientific">Armillaria borealis</name>
    <dbReference type="NCBI Taxonomy" id="47425"/>
    <lineage>
        <taxon>Eukaryota</taxon>
        <taxon>Fungi</taxon>
        <taxon>Dikarya</taxon>
        <taxon>Basidiomycota</taxon>
        <taxon>Agaricomycotina</taxon>
        <taxon>Agaricomycetes</taxon>
        <taxon>Agaricomycetidae</taxon>
        <taxon>Agaricales</taxon>
        <taxon>Marasmiineae</taxon>
        <taxon>Physalacriaceae</taxon>
        <taxon>Armillaria</taxon>
    </lineage>
</organism>
<evidence type="ECO:0008006" key="5">
    <source>
        <dbReference type="Google" id="ProtNLM"/>
    </source>
</evidence>
<evidence type="ECO:0000313" key="3">
    <source>
        <dbReference type="EMBL" id="KAK0432733.1"/>
    </source>
</evidence>
<keyword evidence="4" id="KW-1185">Reference proteome</keyword>
<feature type="compositionally biased region" description="Polar residues" evidence="1">
    <location>
        <begin position="99"/>
        <end position="111"/>
    </location>
</feature>
<accession>A0AA39J1H3</accession>
<reference evidence="3" key="1">
    <citation type="submission" date="2023-06" db="EMBL/GenBank/DDBJ databases">
        <authorList>
            <consortium name="Lawrence Berkeley National Laboratory"/>
            <person name="Ahrendt S."/>
            <person name="Sahu N."/>
            <person name="Indic B."/>
            <person name="Wong-Bajracharya J."/>
            <person name="Merenyi Z."/>
            <person name="Ke H.-M."/>
            <person name="Monk M."/>
            <person name="Kocsube S."/>
            <person name="Drula E."/>
            <person name="Lipzen A."/>
            <person name="Balint B."/>
            <person name="Henrissat B."/>
            <person name="Andreopoulos B."/>
            <person name="Martin F.M."/>
            <person name="Harder C.B."/>
            <person name="Rigling D."/>
            <person name="Ford K.L."/>
            <person name="Foster G.D."/>
            <person name="Pangilinan J."/>
            <person name="Papanicolaou A."/>
            <person name="Barry K."/>
            <person name="LaButti K."/>
            <person name="Viragh M."/>
            <person name="Koriabine M."/>
            <person name="Yan M."/>
            <person name="Riley R."/>
            <person name="Champramary S."/>
            <person name="Plett K.L."/>
            <person name="Tsai I.J."/>
            <person name="Slot J."/>
            <person name="Sipos G."/>
            <person name="Plett J."/>
            <person name="Nagy L.G."/>
            <person name="Grigoriev I.V."/>
        </authorList>
    </citation>
    <scope>NUCLEOTIDE SEQUENCE</scope>
    <source>
        <strain evidence="3">FPL87.14</strain>
    </source>
</reference>
<feature type="region of interest" description="Disordered" evidence="1">
    <location>
        <begin position="99"/>
        <end position="185"/>
    </location>
</feature>
<comment type="caution">
    <text evidence="3">The sequence shown here is derived from an EMBL/GenBank/DDBJ whole genome shotgun (WGS) entry which is preliminary data.</text>
</comment>
<evidence type="ECO:0000256" key="1">
    <source>
        <dbReference type="SAM" id="MobiDB-lite"/>
    </source>
</evidence>
<evidence type="ECO:0000256" key="2">
    <source>
        <dbReference type="SAM" id="SignalP"/>
    </source>
</evidence>
<feature type="compositionally biased region" description="Basic residues" evidence="1">
    <location>
        <begin position="149"/>
        <end position="161"/>
    </location>
</feature>
<keyword evidence="2" id="KW-0732">Signal</keyword>
<feature type="signal peptide" evidence="2">
    <location>
        <begin position="1"/>
        <end position="19"/>
    </location>
</feature>
<evidence type="ECO:0000313" key="4">
    <source>
        <dbReference type="Proteomes" id="UP001175226"/>
    </source>
</evidence>
<feature type="chain" id="PRO_5041309541" description="Secreted protein" evidence="2">
    <location>
        <begin position="20"/>
        <end position="185"/>
    </location>
</feature>
<dbReference type="EMBL" id="JAUEPT010000090">
    <property type="protein sequence ID" value="KAK0432733.1"/>
    <property type="molecule type" value="Genomic_DNA"/>
</dbReference>
<gene>
    <name evidence="3" type="ORF">EV421DRAFT_1910721</name>
</gene>